<dbReference type="Proteomes" id="UP000030655">
    <property type="component" value="Unassembled WGS sequence"/>
</dbReference>
<sequence>MQDKNSKNDIINPFNEMFISVDKAHNFMLEYKIIKNEMIFPSFNSFMRVSSLATSLNLKGFKCTKKICKNKRSILSESKFNNINIPLNKILRVFYSFVFDYSNDQAVNFCQLSEPTYIKLKELIIKNIPFEANKIGGEGMEVQVDETAICNGLIIKNPSGTLNKKNVQWIVGSVDNSSQKNFFRDCSK</sequence>
<reference evidence="2" key="1">
    <citation type="submission" date="2013-02" db="EMBL/GenBank/DDBJ databases">
        <authorList>
            <consortium name="The Broad Institute Genome Sequencing Platform"/>
            <person name="Cuomo C."/>
            <person name="Becnel J."/>
            <person name="Sanscrainte N."/>
            <person name="Walker B."/>
            <person name="Young S.K."/>
            <person name="Zeng Q."/>
            <person name="Gargeya S."/>
            <person name="Fitzgerald M."/>
            <person name="Haas B."/>
            <person name="Abouelleil A."/>
            <person name="Alvarado L."/>
            <person name="Arachchi H.M."/>
            <person name="Berlin A.M."/>
            <person name="Chapman S.B."/>
            <person name="Dewar J."/>
            <person name="Goldberg J."/>
            <person name="Griggs A."/>
            <person name="Gujja S."/>
            <person name="Hansen M."/>
            <person name="Howarth C."/>
            <person name="Imamovic A."/>
            <person name="Larimer J."/>
            <person name="McCowan C."/>
            <person name="Murphy C."/>
            <person name="Neiman D."/>
            <person name="Pearson M."/>
            <person name="Priest M."/>
            <person name="Roberts A."/>
            <person name="Saif S."/>
            <person name="Shea T."/>
            <person name="Sisk P."/>
            <person name="Sykes S."/>
            <person name="Wortman J."/>
            <person name="Nusbaum C."/>
            <person name="Birren B."/>
        </authorList>
    </citation>
    <scope>NUCLEOTIDE SEQUENCE [LARGE SCALE GENOMIC DNA]</scope>
    <source>
        <strain evidence="2">PRA339</strain>
    </source>
</reference>
<proteinExistence type="predicted"/>
<protein>
    <submittedName>
        <fullName evidence="1">Uncharacterized protein</fullName>
    </submittedName>
</protein>
<dbReference type="AlphaFoldDB" id="A0A059EXL4"/>
<dbReference type="OrthoDB" id="2192049at2759"/>
<keyword evidence="2" id="KW-1185">Reference proteome</keyword>
<evidence type="ECO:0000313" key="1">
    <source>
        <dbReference type="EMBL" id="KCZ79582.1"/>
    </source>
</evidence>
<evidence type="ECO:0000313" key="2">
    <source>
        <dbReference type="Proteomes" id="UP000030655"/>
    </source>
</evidence>
<organism evidence="1 2">
    <name type="scientific">Anncaliia algerae PRA339</name>
    <dbReference type="NCBI Taxonomy" id="1288291"/>
    <lineage>
        <taxon>Eukaryota</taxon>
        <taxon>Fungi</taxon>
        <taxon>Fungi incertae sedis</taxon>
        <taxon>Microsporidia</taxon>
        <taxon>Tubulinosematoidea</taxon>
        <taxon>Tubulinosematidae</taxon>
        <taxon>Anncaliia</taxon>
    </lineage>
</organism>
<dbReference type="VEuPathDB" id="MicrosporidiaDB:H312_03027"/>
<gene>
    <name evidence="1" type="ORF">H312_03027</name>
</gene>
<dbReference type="EMBL" id="KK365254">
    <property type="protein sequence ID" value="KCZ79582.1"/>
    <property type="molecule type" value="Genomic_DNA"/>
</dbReference>
<name>A0A059EXL4_9MICR</name>
<accession>A0A059EXL4</accession>
<dbReference type="HOGENOM" id="CLU_135118_0_0_1"/>
<reference evidence="1 2" key="2">
    <citation type="submission" date="2014-03" db="EMBL/GenBank/DDBJ databases">
        <title>The Genome Sequence of Anncaliia algerae insect isolate PRA339.</title>
        <authorList>
            <consortium name="The Broad Institute Genome Sequencing Platform"/>
            <consortium name="The Broad Institute Genome Sequencing Center for Infectious Disease"/>
            <person name="Cuomo C."/>
            <person name="Becnel J."/>
            <person name="Sanscrainte N."/>
            <person name="Walker B."/>
            <person name="Young S.K."/>
            <person name="Zeng Q."/>
            <person name="Gargeya S."/>
            <person name="Fitzgerald M."/>
            <person name="Haas B."/>
            <person name="Abouelleil A."/>
            <person name="Alvarado L."/>
            <person name="Arachchi H.M."/>
            <person name="Berlin A.M."/>
            <person name="Chapman S.B."/>
            <person name="Dewar J."/>
            <person name="Goldberg J."/>
            <person name="Griggs A."/>
            <person name="Gujja S."/>
            <person name="Hansen M."/>
            <person name="Howarth C."/>
            <person name="Imamovic A."/>
            <person name="Larimer J."/>
            <person name="McCowan C."/>
            <person name="Murphy C."/>
            <person name="Neiman D."/>
            <person name="Pearson M."/>
            <person name="Priest M."/>
            <person name="Roberts A."/>
            <person name="Saif S."/>
            <person name="Shea T."/>
            <person name="Sisk P."/>
            <person name="Sykes S."/>
            <person name="Wortman J."/>
            <person name="Nusbaum C."/>
            <person name="Birren B."/>
        </authorList>
    </citation>
    <scope>NUCLEOTIDE SEQUENCE [LARGE SCALE GENOMIC DNA]</scope>
    <source>
        <strain evidence="1 2">PRA339</strain>
    </source>
</reference>